<dbReference type="GO" id="GO:0006351">
    <property type="term" value="P:DNA-templated transcription"/>
    <property type="evidence" value="ECO:0007669"/>
    <property type="project" value="InterPro"/>
</dbReference>
<feature type="domain" description="Zn(2)-C6 fungal-type" evidence="7">
    <location>
        <begin position="120"/>
        <end position="151"/>
    </location>
</feature>
<dbReference type="GO" id="GO:0003677">
    <property type="term" value="F:DNA binding"/>
    <property type="evidence" value="ECO:0007669"/>
    <property type="project" value="InterPro"/>
</dbReference>
<dbReference type="PANTHER" id="PTHR47338:SF29">
    <property type="entry name" value="ZN(2)-C6 FUNGAL-TYPE DOMAIN-CONTAINING PROTEIN"/>
    <property type="match status" value="1"/>
</dbReference>
<dbReference type="Proteomes" id="UP000812966">
    <property type="component" value="Unassembled WGS sequence"/>
</dbReference>
<feature type="compositionally biased region" description="Low complexity" evidence="6">
    <location>
        <begin position="46"/>
        <end position="75"/>
    </location>
</feature>
<dbReference type="PROSITE" id="PS50048">
    <property type="entry name" value="ZN2_CY6_FUNGAL_2"/>
    <property type="match status" value="1"/>
</dbReference>
<feature type="compositionally biased region" description="Low complexity" evidence="6">
    <location>
        <begin position="194"/>
        <end position="208"/>
    </location>
</feature>
<dbReference type="AlphaFoldDB" id="A0A8K0JPR1"/>
<sequence length="1118" mass="120361">MISSHPPPQPQPRPQPQLSPRSGKAPSATTTNTTTMGLHGHRHHPTASSSSSSTTTIFNHNHNHTGSGTVHSHSSLTNKGNISSSNHGNANGTGSGNGSGSGNGNGSGTGNHNVLKRGDACLFCRKRKLKCDAVKPRCGQCTRLKKSPCEYDHSCDDNNTHNGSKRPQSQSQSQGNGTKAARQAFGSGSGSGSSGSSQSQSQSRARAAGKTETRGPGPNSNSQGANGTGPVVGMDLDRDLGTGMDLDMGLEMDMGRQRNVNDNINNQNILDYGFISATSTTTSMSAGTGAGAHALEAGGGAIGPLANGNRDNAENGNGSENRNILPDLALSPNSYEALTSLLQSMNGVDQNNNLDAGLGLSTSSTQNQMQMQMQMPLQAQMGIGPGMQMSTGLTPMPNLSTLNSLSFPFDLLTTSTFGGPDLDLSYAALGNQADFVANNNNNNNVNANVDARPNGMLGETRSNSACDPIVVTDLGKPWFFEKQPLKLLNDGSDRFGDYDAETQGGGSFTPSGFELVMDQAQAMVDDDLVRRRRSDTGGNTGGNSSMDAFRLPTSFRPGSDPTSGSASASGSGSGAGSAVPSPGSVINLSSLSPGAAGQTTTLTTAPTAEEIPAIFRERLLGSFMKQGRRFGLIYHWPTFWERMRGEEHLRPHPAWVNAMYAIGARGSEDPALRKMEKHFAQLAEEHFNSGLLAYSRITDLVRGATCLGMYNYWTAQYHKAWDMSGRASRLAVSSGLHQIPTGSLSKLRRTRLTAKHEEEPWIRRTTTFSLPPPNSEIELAERIHAFWQVFVVDRAGSVATQWNTVIEHDKITTPWPLPFEEYLNDKNVPVKDERMEDLTSGRMDPTPRSTTYQPLITSQVVLIERCAALLSMPPETTDMFGQTIDTSRQSAHDRYLAEISSARRVPQAHYRLENAIDALQARVPESMRNVASIVPLDGSQSMTMVNIDNCALQTRLLGAQIWLHDIDDWQFDNSRALSMARRMISITRLIPDHEFANLDGFMCITWTQAARVLLKELRRCTVKGDSKGIGEMNRDLDTLVSIFVKAGAGSALAASQVHRVLRWRTLDMNQPGCNVCSDVGPTGQCLACEASREAKGDEHGCRWGPCGDKWGWAKEKGL</sequence>
<dbReference type="Pfam" id="PF00172">
    <property type="entry name" value="Zn_clus"/>
    <property type="match status" value="1"/>
</dbReference>
<keyword evidence="3" id="KW-0805">Transcription regulation</keyword>
<evidence type="ECO:0000256" key="3">
    <source>
        <dbReference type="ARBA" id="ARBA00023015"/>
    </source>
</evidence>
<reference evidence="8" key="1">
    <citation type="submission" date="2020-04" db="EMBL/GenBank/DDBJ databases">
        <title>Analysis of mating type loci in Filobasidium floriforme.</title>
        <authorList>
            <person name="Nowrousian M."/>
        </authorList>
    </citation>
    <scope>NUCLEOTIDE SEQUENCE</scope>
    <source>
        <strain evidence="8">CBS 6242</strain>
    </source>
</reference>
<comment type="subcellular location">
    <subcellularLocation>
        <location evidence="1">Nucleus</location>
    </subcellularLocation>
</comment>
<keyword evidence="4" id="KW-0804">Transcription</keyword>
<dbReference type="GO" id="GO:0008270">
    <property type="term" value="F:zinc ion binding"/>
    <property type="evidence" value="ECO:0007669"/>
    <property type="project" value="InterPro"/>
</dbReference>
<evidence type="ECO:0000256" key="1">
    <source>
        <dbReference type="ARBA" id="ARBA00004123"/>
    </source>
</evidence>
<feature type="compositionally biased region" description="Gly residues" evidence="6">
    <location>
        <begin position="91"/>
        <end position="109"/>
    </location>
</feature>
<dbReference type="CDD" id="cd00067">
    <property type="entry name" value="GAL4"/>
    <property type="match status" value="1"/>
</dbReference>
<dbReference type="GO" id="GO:0000981">
    <property type="term" value="F:DNA-binding transcription factor activity, RNA polymerase II-specific"/>
    <property type="evidence" value="ECO:0007669"/>
    <property type="project" value="InterPro"/>
</dbReference>
<dbReference type="EMBL" id="JABELV010000084">
    <property type="protein sequence ID" value="KAG7531718.1"/>
    <property type="molecule type" value="Genomic_DNA"/>
</dbReference>
<proteinExistence type="predicted"/>
<evidence type="ECO:0000259" key="7">
    <source>
        <dbReference type="PROSITE" id="PS50048"/>
    </source>
</evidence>
<dbReference type="SMART" id="SM00906">
    <property type="entry name" value="Fungal_trans"/>
    <property type="match status" value="1"/>
</dbReference>
<keyword evidence="9" id="KW-1185">Reference proteome</keyword>
<organism evidence="8 9">
    <name type="scientific">Filobasidium floriforme</name>
    <dbReference type="NCBI Taxonomy" id="5210"/>
    <lineage>
        <taxon>Eukaryota</taxon>
        <taxon>Fungi</taxon>
        <taxon>Dikarya</taxon>
        <taxon>Basidiomycota</taxon>
        <taxon>Agaricomycotina</taxon>
        <taxon>Tremellomycetes</taxon>
        <taxon>Filobasidiales</taxon>
        <taxon>Filobasidiaceae</taxon>
        <taxon>Filobasidium</taxon>
    </lineage>
</organism>
<keyword evidence="2" id="KW-0479">Metal-binding</keyword>
<evidence type="ECO:0000256" key="2">
    <source>
        <dbReference type="ARBA" id="ARBA00022723"/>
    </source>
</evidence>
<feature type="compositionally biased region" description="Pro residues" evidence="6">
    <location>
        <begin position="1"/>
        <end position="17"/>
    </location>
</feature>
<dbReference type="InterPro" id="IPR001138">
    <property type="entry name" value="Zn2Cys6_DnaBD"/>
</dbReference>
<dbReference type="Gene3D" id="4.10.240.10">
    <property type="entry name" value="Zn(2)-C6 fungal-type DNA-binding domain"/>
    <property type="match status" value="1"/>
</dbReference>
<dbReference type="InterPro" id="IPR050815">
    <property type="entry name" value="TF_fung"/>
</dbReference>
<dbReference type="GO" id="GO:0005634">
    <property type="term" value="C:nucleus"/>
    <property type="evidence" value="ECO:0007669"/>
    <property type="project" value="UniProtKB-SubCell"/>
</dbReference>
<feature type="region of interest" description="Disordered" evidence="6">
    <location>
        <begin position="1"/>
        <end position="111"/>
    </location>
</feature>
<comment type="caution">
    <text evidence="8">The sequence shown here is derived from an EMBL/GenBank/DDBJ whole genome shotgun (WGS) entry which is preliminary data.</text>
</comment>
<dbReference type="InterPro" id="IPR007219">
    <property type="entry name" value="XnlR_reg_dom"/>
</dbReference>
<dbReference type="SMART" id="SM00066">
    <property type="entry name" value="GAL4"/>
    <property type="match status" value="1"/>
</dbReference>
<keyword evidence="5" id="KW-0539">Nucleus</keyword>
<feature type="region of interest" description="Disordered" evidence="6">
    <location>
        <begin position="524"/>
        <end position="604"/>
    </location>
</feature>
<evidence type="ECO:0000313" key="9">
    <source>
        <dbReference type="Proteomes" id="UP000812966"/>
    </source>
</evidence>
<evidence type="ECO:0000256" key="5">
    <source>
        <dbReference type="ARBA" id="ARBA00023242"/>
    </source>
</evidence>
<evidence type="ECO:0000256" key="6">
    <source>
        <dbReference type="SAM" id="MobiDB-lite"/>
    </source>
</evidence>
<protein>
    <recommendedName>
        <fullName evidence="7">Zn(2)-C6 fungal-type domain-containing protein</fullName>
    </recommendedName>
</protein>
<dbReference type="PROSITE" id="PS00463">
    <property type="entry name" value="ZN2_CY6_FUNGAL_1"/>
    <property type="match status" value="1"/>
</dbReference>
<feature type="compositionally biased region" description="Low complexity" evidence="6">
    <location>
        <begin position="594"/>
        <end position="604"/>
    </location>
</feature>
<gene>
    <name evidence="8" type="ORF">FFLO_04160</name>
</gene>
<dbReference type="SUPFAM" id="SSF57701">
    <property type="entry name" value="Zn2/Cys6 DNA-binding domain"/>
    <property type="match status" value="1"/>
</dbReference>
<accession>A0A8K0JPR1</accession>
<dbReference type="CDD" id="cd12148">
    <property type="entry name" value="fungal_TF_MHR"/>
    <property type="match status" value="1"/>
</dbReference>
<feature type="compositionally biased region" description="Low complexity" evidence="6">
    <location>
        <begin position="557"/>
        <end position="584"/>
    </location>
</feature>
<evidence type="ECO:0000313" key="8">
    <source>
        <dbReference type="EMBL" id="KAG7531718.1"/>
    </source>
</evidence>
<feature type="compositionally biased region" description="Polar residues" evidence="6">
    <location>
        <begin position="160"/>
        <end position="177"/>
    </location>
</feature>
<dbReference type="PANTHER" id="PTHR47338">
    <property type="entry name" value="ZN(II)2CYS6 TRANSCRIPTION FACTOR (EUROFUNG)-RELATED"/>
    <property type="match status" value="1"/>
</dbReference>
<dbReference type="InterPro" id="IPR036864">
    <property type="entry name" value="Zn2-C6_fun-type_DNA-bd_sf"/>
</dbReference>
<name>A0A8K0JPR1_9TREE</name>
<dbReference type="Pfam" id="PF04082">
    <property type="entry name" value="Fungal_trans"/>
    <property type="match status" value="1"/>
</dbReference>
<evidence type="ECO:0000256" key="4">
    <source>
        <dbReference type="ARBA" id="ARBA00023163"/>
    </source>
</evidence>
<feature type="region of interest" description="Disordered" evidence="6">
    <location>
        <begin position="159"/>
        <end position="239"/>
    </location>
</feature>